<organism evidence="1 2">
    <name type="scientific">Ridgeia piscesae</name>
    <name type="common">Tubeworm</name>
    <dbReference type="NCBI Taxonomy" id="27915"/>
    <lineage>
        <taxon>Eukaryota</taxon>
        <taxon>Metazoa</taxon>
        <taxon>Spiralia</taxon>
        <taxon>Lophotrochozoa</taxon>
        <taxon>Annelida</taxon>
        <taxon>Polychaeta</taxon>
        <taxon>Sedentaria</taxon>
        <taxon>Canalipalpata</taxon>
        <taxon>Sabellida</taxon>
        <taxon>Siboglinidae</taxon>
        <taxon>Ridgeia</taxon>
    </lineage>
</organism>
<proteinExistence type="predicted"/>
<comment type="caution">
    <text evidence="1">The sequence shown here is derived from an EMBL/GenBank/DDBJ whole genome shotgun (WGS) entry which is preliminary data.</text>
</comment>
<evidence type="ECO:0000313" key="2">
    <source>
        <dbReference type="Proteomes" id="UP001209878"/>
    </source>
</evidence>
<sequence>MYDDVELYDKFRFRRHDILTIVDELRYNLEYPDTRQGSLPATLQVIVALRMYATGCFQNLVIRSSASTSQPHPEPSTV</sequence>
<keyword evidence="2" id="KW-1185">Reference proteome</keyword>
<gene>
    <name evidence="1" type="ORF">NP493_1940g00002</name>
</gene>
<dbReference type="EMBL" id="JAODUO010001938">
    <property type="protein sequence ID" value="KAK2156795.1"/>
    <property type="molecule type" value="Genomic_DNA"/>
</dbReference>
<name>A0AAD9JRF6_RIDPI</name>
<dbReference type="AlphaFoldDB" id="A0AAD9JRF6"/>
<dbReference type="Proteomes" id="UP001209878">
    <property type="component" value="Unassembled WGS sequence"/>
</dbReference>
<accession>A0AAD9JRF6</accession>
<evidence type="ECO:0000313" key="1">
    <source>
        <dbReference type="EMBL" id="KAK2156795.1"/>
    </source>
</evidence>
<reference evidence="1" key="1">
    <citation type="journal article" date="2023" name="Mol. Biol. Evol.">
        <title>Third-Generation Sequencing Reveals the Adaptive Role of the Epigenome in Three Deep-Sea Polychaetes.</title>
        <authorList>
            <person name="Perez M."/>
            <person name="Aroh O."/>
            <person name="Sun Y."/>
            <person name="Lan Y."/>
            <person name="Juniper S.K."/>
            <person name="Young C.R."/>
            <person name="Angers B."/>
            <person name="Qian P.Y."/>
        </authorList>
    </citation>
    <scope>NUCLEOTIDE SEQUENCE</scope>
    <source>
        <strain evidence="1">R07B-5</strain>
    </source>
</reference>
<protein>
    <submittedName>
        <fullName evidence="1">Uncharacterized protein</fullName>
    </submittedName>
</protein>